<dbReference type="OrthoDB" id="10013157at2759"/>
<keyword evidence="3" id="KW-1185">Reference proteome</keyword>
<dbReference type="KEGG" id="xtr:101733151"/>
<feature type="region of interest" description="Disordered" evidence="1">
    <location>
        <begin position="110"/>
        <end position="135"/>
    </location>
</feature>
<evidence type="ECO:0000259" key="2">
    <source>
        <dbReference type="PROSITE" id="PS50132"/>
    </source>
</evidence>
<proteinExistence type="predicted"/>
<dbReference type="InterPro" id="IPR044926">
    <property type="entry name" value="RGS_subdomain_2"/>
</dbReference>
<dbReference type="GO" id="GO:0005737">
    <property type="term" value="C:cytoplasm"/>
    <property type="evidence" value="ECO:0000318"/>
    <property type="project" value="GO_Central"/>
</dbReference>
<sequence length="1054" mass="118016">MTFLDVPSKNILGLSQMFPAFPVRVYYDRLTGNVQELDGFLPRRPPSYGANEQQREGCLSWLREERLPLFRKSPLYLEFKFARSLLRPLEDPHPLGRFGICGYSRQSNGTALSSLPNNPPTAGHQLSHPSPTTDGNQAVTPIAPARLIPRTLSGSQSAPAGSGYILGGYPVPLLGQYGDVVLNLYKHGACEGHKQTQSRYLQECRVDAGAPAPHCTDDSEMGRSEGQYQCEWDIMDEPYSPNESEETFLQQHNLSSNSLQHLKEQALGTREGMGRFMEFLADTLGIHLLRFWLDCEEFRECSAETEASSNPERAWLLCAHLYRFIQNKYQPYLSAESQEQIRLSQQNWGPTFPALRRAQYDALRRLRSYWLPRFLIHQQMGLHRGLDDISPPPETGEAEIPLGPPKRRPGTRGTDGGNNTSAWAGLPSGSSHTPLAQRMIQALLGDRQAGGPFLHFLNRFSSPEGTQTFLLCQALAEQGIWEAEDENSPWYIQMPKYRKPKQREGTLEYVSEFWEHPSGDMQPLAWGSVGRMALGDLCEASLCFLEYDIAQFLEHCVPPPNQESEPKKSPELSPRGNRHKRTKKGKAPRTVHFREGRFKHQRKIDFTEQGQGETVWGDPKDEAPDPLEMLENRVVYKLYRKVVEDTEEPGTLKALETLQALKGTTGGRKMVRLVEQVLELESSQRPLLKGLRKRLVSDLLKGRVSSLSHEGIIDFLHSCLSESFGQFWEEMIGRLKECGVDPSGNENWARLEPILQVIANKMILSRLHSTKNLPQHSAQAPPTSEDKTTFRHALYLAAQGWPTPEVLHFLSYLQTHSAQEGLPLLENNLLCYLEVQKYKNAHHATPDQGLLRTKVRVIRERFLLPHPNPLLELDPHLLQAYLQESEAALRLDLPSLSIFDGLQDSLCGPLLPFWAGFRKVWLLRSSGSANRKPELRAQQILRKRLAQFQSGESPPGTFHLPPVPHSSSMVSFSFSISRGVTVKENQDLQSVPASPAAGRASLDAPVPPLSPSSPGASQPQTPLQSKSLLNSQLPPLSRSSPGAVTAGQALSPQC</sequence>
<dbReference type="AGR" id="Xenbase:XB-GENE-29086755"/>
<dbReference type="SUPFAM" id="SSF48097">
    <property type="entry name" value="Regulator of G-protein signaling, RGS"/>
    <property type="match status" value="2"/>
</dbReference>
<feature type="region of interest" description="Disordered" evidence="1">
    <location>
        <begin position="385"/>
        <end position="430"/>
    </location>
</feature>
<dbReference type="PROSITE" id="PS50132">
    <property type="entry name" value="RGS"/>
    <property type="match status" value="1"/>
</dbReference>
<dbReference type="PANTHER" id="PTHR46583">
    <property type="entry name" value="REGULATOR OF G-PROTEIN SIGNALING 22"/>
    <property type="match status" value="1"/>
</dbReference>
<feature type="compositionally biased region" description="Polar residues" evidence="1">
    <location>
        <begin position="417"/>
        <end position="430"/>
    </location>
</feature>
<name>A0A8J1JJI8_XENTR</name>
<feature type="region of interest" description="Disordered" evidence="1">
    <location>
        <begin position="988"/>
        <end position="1054"/>
    </location>
</feature>
<dbReference type="GO" id="GO:0001965">
    <property type="term" value="F:G-protein alpha-subunit binding"/>
    <property type="evidence" value="ECO:0000318"/>
    <property type="project" value="GO_Central"/>
</dbReference>
<evidence type="ECO:0000313" key="5">
    <source>
        <dbReference type="Xenbase" id="XB-GENE-29086755"/>
    </source>
</evidence>
<dbReference type="InterPro" id="IPR036305">
    <property type="entry name" value="RGS_sf"/>
</dbReference>
<gene>
    <name evidence="4 5" type="primary">LOC101733151</name>
</gene>
<dbReference type="PANTHER" id="PTHR46583:SF2">
    <property type="entry name" value="RGS DOMAIN-CONTAINING PROTEIN"/>
    <property type="match status" value="1"/>
</dbReference>
<evidence type="ECO:0000313" key="3">
    <source>
        <dbReference type="Proteomes" id="UP000008143"/>
    </source>
</evidence>
<dbReference type="InterPro" id="IPR042651">
    <property type="entry name" value="Rgs22"/>
</dbReference>
<dbReference type="Xenbase" id="XB-GENE-29086755">
    <property type="gene designation" value="LOC101733151"/>
</dbReference>
<dbReference type="GO" id="GO:0009966">
    <property type="term" value="P:regulation of signal transduction"/>
    <property type="evidence" value="ECO:0007669"/>
    <property type="project" value="InterPro"/>
</dbReference>
<feature type="compositionally biased region" description="Polar residues" evidence="1">
    <location>
        <begin position="1012"/>
        <end position="1054"/>
    </location>
</feature>
<dbReference type="InterPro" id="IPR016137">
    <property type="entry name" value="RGS"/>
</dbReference>
<reference evidence="4" key="1">
    <citation type="submission" date="2025-08" db="UniProtKB">
        <authorList>
            <consortium name="RefSeq"/>
        </authorList>
    </citation>
    <scope>IDENTIFICATION</scope>
    <source>
        <strain evidence="4">Nigerian</strain>
        <tissue evidence="4">Liver and blood</tissue>
    </source>
</reference>
<protein>
    <submittedName>
        <fullName evidence="4">Uncharacterized protein LOC101733151</fullName>
    </submittedName>
</protein>
<evidence type="ECO:0000256" key="1">
    <source>
        <dbReference type="SAM" id="MobiDB-lite"/>
    </source>
</evidence>
<dbReference type="OMA" id="WLDCEEF"/>
<feature type="compositionally biased region" description="Basic residues" evidence="1">
    <location>
        <begin position="576"/>
        <end position="591"/>
    </location>
</feature>
<dbReference type="GO" id="GO:0005634">
    <property type="term" value="C:nucleus"/>
    <property type="evidence" value="ECO:0000318"/>
    <property type="project" value="GO_Central"/>
</dbReference>
<feature type="region of interest" description="Disordered" evidence="1">
    <location>
        <begin position="558"/>
        <end position="591"/>
    </location>
</feature>
<dbReference type="GeneID" id="101733151"/>
<dbReference type="RefSeq" id="XP_031758034.1">
    <property type="nucleotide sequence ID" value="XM_031902174.1"/>
</dbReference>
<dbReference type="AlphaFoldDB" id="A0A8J1JJI8"/>
<feature type="domain" description="RGS" evidence="2">
    <location>
        <begin position="264"/>
        <end position="375"/>
    </location>
</feature>
<dbReference type="Proteomes" id="UP000008143">
    <property type="component" value="Chromosome 5"/>
</dbReference>
<evidence type="ECO:0000313" key="4">
    <source>
        <dbReference type="RefSeq" id="XP_031758034.1"/>
    </source>
</evidence>
<accession>A0A8J1JJI8</accession>
<dbReference type="Gene3D" id="1.10.167.10">
    <property type="entry name" value="Regulator of G-protein Signalling 4, domain 2"/>
    <property type="match status" value="2"/>
</dbReference>
<organism evidence="3 4">
    <name type="scientific">Xenopus tropicalis</name>
    <name type="common">Western clawed frog</name>
    <name type="synonym">Silurana tropicalis</name>
    <dbReference type="NCBI Taxonomy" id="8364"/>
    <lineage>
        <taxon>Eukaryota</taxon>
        <taxon>Metazoa</taxon>
        <taxon>Chordata</taxon>
        <taxon>Craniata</taxon>
        <taxon>Vertebrata</taxon>
        <taxon>Euteleostomi</taxon>
        <taxon>Amphibia</taxon>
        <taxon>Batrachia</taxon>
        <taxon>Anura</taxon>
        <taxon>Pipoidea</taxon>
        <taxon>Pipidae</taxon>
        <taxon>Xenopodinae</taxon>
        <taxon>Xenopus</taxon>
        <taxon>Silurana</taxon>
    </lineage>
</organism>